<keyword evidence="5" id="KW-1015">Disulfide bond</keyword>
<evidence type="ECO:0000256" key="2">
    <source>
        <dbReference type="ARBA" id="ARBA00010859"/>
    </source>
</evidence>
<dbReference type="AlphaFoldDB" id="A0A224XNR0"/>
<keyword evidence="8" id="KW-0732">Signal</keyword>
<dbReference type="FunFam" id="1.10.530.10:FF:000001">
    <property type="entry name" value="Lysozyme C"/>
    <property type="match status" value="1"/>
</dbReference>
<keyword evidence="6" id="KW-0378">Hydrolase</keyword>
<name>A0A224XNR0_9HEMI</name>
<evidence type="ECO:0000256" key="1">
    <source>
        <dbReference type="ARBA" id="ARBA00000632"/>
    </source>
</evidence>
<keyword evidence="4" id="KW-0081">Bacteriolytic enzyme</keyword>
<dbReference type="PANTHER" id="PTHR11407:SF63">
    <property type="entry name" value="LYSOZYME C"/>
    <property type="match status" value="1"/>
</dbReference>
<keyword evidence="4" id="KW-0929">Antimicrobial</keyword>
<dbReference type="PROSITE" id="PS51348">
    <property type="entry name" value="GLYCOSYL_HYDROL_F22_2"/>
    <property type="match status" value="1"/>
</dbReference>
<protein>
    <recommendedName>
        <fullName evidence="3">lysozyme</fullName>
        <ecNumber evidence="3">3.2.1.17</ecNumber>
    </recommendedName>
</protein>
<proteinExistence type="inferred from homology"/>
<dbReference type="GO" id="GO:0031640">
    <property type="term" value="P:killing of cells of another organism"/>
    <property type="evidence" value="ECO:0007669"/>
    <property type="project" value="UniProtKB-KW"/>
</dbReference>
<dbReference type="PRINTS" id="PR00135">
    <property type="entry name" value="LYZLACT"/>
</dbReference>
<dbReference type="EMBL" id="GFTR01002299">
    <property type="protein sequence ID" value="JAW14127.1"/>
    <property type="molecule type" value="Transcribed_RNA"/>
</dbReference>
<reference evidence="9" key="1">
    <citation type="journal article" date="2018" name="PLoS Negl. Trop. Dis.">
        <title>An insight into the salivary gland and fat body transcriptome of Panstrongylus lignarius (Hemiptera: Heteroptera), the main vector of Chagas disease in Peru.</title>
        <authorList>
            <person name="Nevoa J.C."/>
            <person name="Mendes M.T."/>
            <person name="da Silva M.V."/>
            <person name="Soares S.C."/>
            <person name="Oliveira C.J.F."/>
            <person name="Ribeiro J.M.C."/>
        </authorList>
    </citation>
    <scope>NUCLEOTIDE SEQUENCE</scope>
</reference>
<evidence type="ECO:0000313" key="9">
    <source>
        <dbReference type="EMBL" id="JAW14127.1"/>
    </source>
</evidence>
<dbReference type="InterPro" id="IPR001916">
    <property type="entry name" value="Glyco_hydro_22"/>
</dbReference>
<keyword evidence="6" id="KW-0326">Glycosidase</keyword>
<evidence type="ECO:0000256" key="7">
    <source>
        <dbReference type="RuleBase" id="RU004440"/>
    </source>
</evidence>
<dbReference type="SUPFAM" id="SSF53955">
    <property type="entry name" value="Lysozyme-like"/>
    <property type="match status" value="1"/>
</dbReference>
<organism evidence="9">
    <name type="scientific">Panstrongylus lignarius</name>
    <dbReference type="NCBI Taxonomy" id="156445"/>
    <lineage>
        <taxon>Eukaryota</taxon>
        <taxon>Metazoa</taxon>
        <taxon>Ecdysozoa</taxon>
        <taxon>Arthropoda</taxon>
        <taxon>Hexapoda</taxon>
        <taxon>Insecta</taxon>
        <taxon>Pterygota</taxon>
        <taxon>Neoptera</taxon>
        <taxon>Paraneoptera</taxon>
        <taxon>Hemiptera</taxon>
        <taxon>Heteroptera</taxon>
        <taxon>Panheteroptera</taxon>
        <taxon>Cimicomorpha</taxon>
        <taxon>Reduviidae</taxon>
        <taxon>Triatominae</taxon>
        <taxon>Panstrongylus</taxon>
    </lineage>
</organism>
<dbReference type="Gene3D" id="1.10.530.10">
    <property type="match status" value="1"/>
</dbReference>
<dbReference type="CDD" id="cd16899">
    <property type="entry name" value="LYZ_C_invert"/>
    <property type="match status" value="1"/>
</dbReference>
<sequence>MMANLITILLLLFTTTSAKVMTECELADTLEKAGFSKDHLRDWVCLAKAVSSLNTTAISGPKTLGSYEYGIFQINDRYWCDKNRKGNGCTVKCSDLIEDIDVSVACARIIYNINGFRGWFGWIRDCKGEELPPLKC</sequence>
<feature type="chain" id="PRO_5012104007" description="lysozyme" evidence="8">
    <location>
        <begin position="19"/>
        <end position="136"/>
    </location>
</feature>
<evidence type="ECO:0000256" key="6">
    <source>
        <dbReference type="ARBA" id="ARBA00023295"/>
    </source>
</evidence>
<dbReference type="EC" id="3.2.1.17" evidence="3"/>
<dbReference type="SMART" id="SM00263">
    <property type="entry name" value="LYZ1"/>
    <property type="match status" value="1"/>
</dbReference>
<dbReference type="GO" id="GO:0042742">
    <property type="term" value="P:defense response to bacterium"/>
    <property type="evidence" value="ECO:0007669"/>
    <property type="project" value="UniProtKB-KW"/>
</dbReference>
<feature type="signal peptide" evidence="8">
    <location>
        <begin position="1"/>
        <end position="18"/>
    </location>
</feature>
<dbReference type="PANTHER" id="PTHR11407">
    <property type="entry name" value="LYSOZYME C"/>
    <property type="match status" value="1"/>
</dbReference>
<dbReference type="GO" id="GO:0003796">
    <property type="term" value="F:lysozyme activity"/>
    <property type="evidence" value="ECO:0007669"/>
    <property type="project" value="UniProtKB-EC"/>
</dbReference>
<evidence type="ECO:0000256" key="3">
    <source>
        <dbReference type="ARBA" id="ARBA00012732"/>
    </source>
</evidence>
<evidence type="ECO:0000256" key="5">
    <source>
        <dbReference type="ARBA" id="ARBA00023157"/>
    </source>
</evidence>
<dbReference type="Pfam" id="PF00062">
    <property type="entry name" value="Lys"/>
    <property type="match status" value="1"/>
</dbReference>
<evidence type="ECO:0000256" key="8">
    <source>
        <dbReference type="SAM" id="SignalP"/>
    </source>
</evidence>
<accession>A0A224XNR0</accession>
<comment type="catalytic activity">
    <reaction evidence="1">
        <text>Hydrolysis of (1-&gt;4)-beta-linkages between N-acetylmuramic acid and N-acetyl-D-glucosamine residues in a peptidoglycan and between N-acetyl-D-glucosamine residues in chitodextrins.</text>
        <dbReference type="EC" id="3.2.1.17"/>
    </reaction>
</comment>
<dbReference type="InterPro" id="IPR023346">
    <property type="entry name" value="Lysozyme-like_dom_sf"/>
</dbReference>
<comment type="similarity">
    <text evidence="2 7">Belongs to the glycosyl hydrolase 22 family.</text>
</comment>
<evidence type="ECO:0000256" key="4">
    <source>
        <dbReference type="ARBA" id="ARBA00022638"/>
    </source>
</evidence>